<gene>
    <name evidence="1" type="ORF">HanXRQr2_Chr17g0823541</name>
</gene>
<accession>A0A9K3GWW8</accession>
<reference evidence="1" key="1">
    <citation type="journal article" date="2017" name="Nature">
        <title>The sunflower genome provides insights into oil metabolism, flowering and Asterid evolution.</title>
        <authorList>
            <person name="Badouin H."/>
            <person name="Gouzy J."/>
            <person name="Grassa C.J."/>
            <person name="Murat F."/>
            <person name="Staton S.E."/>
            <person name="Cottret L."/>
            <person name="Lelandais-Briere C."/>
            <person name="Owens G.L."/>
            <person name="Carrere S."/>
            <person name="Mayjonade B."/>
            <person name="Legrand L."/>
            <person name="Gill N."/>
            <person name="Kane N.C."/>
            <person name="Bowers J.E."/>
            <person name="Hubner S."/>
            <person name="Bellec A."/>
            <person name="Berard A."/>
            <person name="Berges H."/>
            <person name="Blanchet N."/>
            <person name="Boniface M.C."/>
            <person name="Brunel D."/>
            <person name="Catrice O."/>
            <person name="Chaidir N."/>
            <person name="Claudel C."/>
            <person name="Donnadieu C."/>
            <person name="Faraut T."/>
            <person name="Fievet G."/>
            <person name="Helmstetter N."/>
            <person name="King M."/>
            <person name="Knapp S.J."/>
            <person name="Lai Z."/>
            <person name="Le Paslier M.C."/>
            <person name="Lippi Y."/>
            <person name="Lorenzon L."/>
            <person name="Mandel J.R."/>
            <person name="Marage G."/>
            <person name="Marchand G."/>
            <person name="Marquand E."/>
            <person name="Bret-Mestries E."/>
            <person name="Morien E."/>
            <person name="Nambeesan S."/>
            <person name="Nguyen T."/>
            <person name="Pegot-Espagnet P."/>
            <person name="Pouilly N."/>
            <person name="Raftis F."/>
            <person name="Sallet E."/>
            <person name="Schiex T."/>
            <person name="Thomas J."/>
            <person name="Vandecasteele C."/>
            <person name="Vares D."/>
            <person name="Vear F."/>
            <person name="Vautrin S."/>
            <person name="Crespi M."/>
            <person name="Mangin B."/>
            <person name="Burke J.M."/>
            <person name="Salse J."/>
            <person name="Munos S."/>
            <person name="Vincourt P."/>
            <person name="Rieseberg L.H."/>
            <person name="Langlade N.B."/>
        </authorList>
    </citation>
    <scope>NUCLEOTIDE SEQUENCE</scope>
    <source>
        <tissue evidence="1">Leaves</tissue>
    </source>
</reference>
<keyword evidence="2" id="KW-1185">Reference proteome</keyword>
<protein>
    <submittedName>
        <fullName evidence="1">Uncharacterized protein</fullName>
    </submittedName>
</protein>
<dbReference type="AlphaFoldDB" id="A0A9K3GWW8"/>
<sequence length="70" mass="7981">MWGQGETYEDLVQCEVINVFSILCIIQHFSYTGHALEKQQDMGIGNVGFAPVVINCEERLLLGRRRRLKG</sequence>
<dbReference type="Proteomes" id="UP000215914">
    <property type="component" value="Unassembled WGS sequence"/>
</dbReference>
<evidence type="ECO:0000313" key="1">
    <source>
        <dbReference type="EMBL" id="KAF5757179.1"/>
    </source>
</evidence>
<comment type="caution">
    <text evidence="1">The sequence shown here is derived from an EMBL/GenBank/DDBJ whole genome shotgun (WGS) entry which is preliminary data.</text>
</comment>
<organism evidence="1 2">
    <name type="scientific">Helianthus annuus</name>
    <name type="common">Common sunflower</name>
    <dbReference type="NCBI Taxonomy" id="4232"/>
    <lineage>
        <taxon>Eukaryota</taxon>
        <taxon>Viridiplantae</taxon>
        <taxon>Streptophyta</taxon>
        <taxon>Embryophyta</taxon>
        <taxon>Tracheophyta</taxon>
        <taxon>Spermatophyta</taxon>
        <taxon>Magnoliopsida</taxon>
        <taxon>eudicotyledons</taxon>
        <taxon>Gunneridae</taxon>
        <taxon>Pentapetalae</taxon>
        <taxon>asterids</taxon>
        <taxon>campanulids</taxon>
        <taxon>Asterales</taxon>
        <taxon>Asteraceae</taxon>
        <taxon>Asteroideae</taxon>
        <taxon>Heliantheae alliance</taxon>
        <taxon>Heliantheae</taxon>
        <taxon>Helianthus</taxon>
    </lineage>
</organism>
<proteinExistence type="predicted"/>
<dbReference type="Gramene" id="mRNA:HanXRQr2_Chr17g0823541">
    <property type="protein sequence ID" value="mRNA:HanXRQr2_Chr17g0823541"/>
    <property type="gene ID" value="HanXRQr2_Chr17g0823541"/>
</dbReference>
<evidence type="ECO:0000313" key="2">
    <source>
        <dbReference type="Proteomes" id="UP000215914"/>
    </source>
</evidence>
<name>A0A9K3GWW8_HELAN</name>
<dbReference type="EMBL" id="MNCJ02000332">
    <property type="protein sequence ID" value="KAF5757179.1"/>
    <property type="molecule type" value="Genomic_DNA"/>
</dbReference>
<reference evidence="1" key="2">
    <citation type="submission" date="2020-06" db="EMBL/GenBank/DDBJ databases">
        <title>Helianthus annuus Genome sequencing and assembly Release 2.</title>
        <authorList>
            <person name="Gouzy J."/>
            <person name="Langlade N."/>
            <person name="Munos S."/>
        </authorList>
    </citation>
    <scope>NUCLEOTIDE SEQUENCE</scope>
    <source>
        <tissue evidence="1">Leaves</tissue>
    </source>
</reference>